<evidence type="ECO:0000313" key="5">
    <source>
        <dbReference type="Proteomes" id="UP001558652"/>
    </source>
</evidence>
<comment type="caution">
    <text evidence="4">The sequence shown here is derived from an EMBL/GenBank/DDBJ whole genome shotgun (WGS) entry which is preliminary data.</text>
</comment>
<dbReference type="EMBL" id="JBFDAA010000008">
    <property type="protein sequence ID" value="KAL1130053.1"/>
    <property type="molecule type" value="Genomic_DNA"/>
</dbReference>
<feature type="non-terminal residue" evidence="4">
    <location>
        <position position="1"/>
    </location>
</feature>
<dbReference type="InterPro" id="IPR016137">
    <property type="entry name" value="RGS"/>
</dbReference>
<feature type="domain" description="RBD" evidence="3">
    <location>
        <begin position="228"/>
        <end position="298"/>
    </location>
</feature>
<reference evidence="4 5" key="1">
    <citation type="submission" date="2024-07" db="EMBL/GenBank/DDBJ databases">
        <title>Chromosome-level genome assembly of the water stick insect Ranatra chinensis (Heteroptera: Nepidae).</title>
        <authorList>
            <person name="Liu X."/>
        </authorList>
    </citation>
    <scope>NUCLEOTIDE SEQUENCE [LARGE SCALE GENOMIC DNA]</scope>
    <source>
        <strain evidence="4">Cailab_2021Rc</strain>
        <tissue evidence="4">Muscle</tissue>
    </source>
</reference>
<dbReference type="GO" id="GO:0005096">
    <property type="term" value="F:GTPase activator activity"/>
    <property type="evidence" value="ECO:0007669"/>
    <property type="project" value="UniProtKB-KW"/>
</dbReference>
<dbReference type="SMART" id="SM00315">
    <property type="entry name" value="RGS"/>
    <property type="match status" value="1"/>
</dbReference>
<dbReference type="AlphaFoldDB" id="A0ABD0YFH2"/>
<evidence type="ECO:0000256" key="1">
    <source>
        <dbReference type="ARBA" id="ARBA00022468"/>
    </source>
</evidence>
<name>A0ABD0YFH2_9HEMI</name>
<feature type="domain" description="RGS" evidence="2">
    <location>
        <begin position="1"/>
        <end position="103"/>
    </location>
</feature>
<dbReference type="InterPro" id="IPR029071">
    <property type="entry name" value="Ubiquitin-like_domsf"/>
</dbReference>
<dbReference type="Gene3D" id="1.10.167.10">
    <property type="entry name" value="Regulator of G-protein Signalling 4, domain 2"/>
    <property type="match status" value="1"/>
</dbReference>
<dbReference type="InterPro" id="IPR003116">
    <property type="entry name" value="RBD_dom"/>
</dbReference>
<dbReference type="PROSITE" id="PS50898">
    <property type="entry name" value="RBD"/>
    <property type="match status" value="1"/>
</dbReference>
<dbReference type="PANTHER" id="PTHR45945">
    <property type="entry name" value="REGULATOR OF G-PROTEIN SIGNALING LOCO"/>
    <property type="match status" value="1"/>
</dbReference>
<accession>A0ABD0YFH2</accession>
<dbReference type="PROSITE" id="PS50132">
    <property type="entry name" value="RGS"/>
    <property type="match status" value="1"/>
</dbReference>
<dbReference type="SUPFAM" id="SSF54236">
    <property type="entry name" value="Ubiquitin-like"/>
    <property type="match status" value="1"/>
</dbReference>
<sequence length="324" mass="37719">LQEFLKKEFSHENIYFWVACEKYRQFSDPSQRRQSAREIFERHLALGALEPVNVDWHARQVTQEQLGEAPPSLFLQAQKQIFNLMKFDSYPRFIKSELYKECVMRALSGEELPVQSGNSELQLDLPQSPNHTKNSLKYLFSFCLQLKKSRSDAEERRRKSLLPWARKTRAKSRDKGGTDASDVHELLDKRALVYTDFQVFLSYMNKIVDLEEEATILSGQEVRVEQRVVFRLDLPNRKTIAVKSKQCKTLGQVVRPILHKYGYRLEMVTLCLMSENEVVEPSTPVTNVDNQRIQVLTRSTPTESLTHLSGWLFIIVKLSFSLFK</sequence>
<evidence type="ECO:0000259" key="2">
    <source>
        <dbReference type="PROSITE" id="PS50132"/>
    </source>
</evidence>
<dbReference type="CDD" id="cd17067">
    <property type="entry name" value="RBD2_RGS12_like"/>
    <property type="match status" value="1"/>
</dbReference>
<keyword evidence="5" id="KW-1185">Reference proteome</keyword>
<dbReference type="Pfam" id="PF00615">
    <property type="entry name" value="RGS"/>
    <property type="match status" value="1"/>
</dbReference>
<proteinExistence type="predicted"/>
<dbReference type="SUPFAM" id="SSF48097">
    <property type="entry name" value="Regulator of G-protein signaling, RGS"/>
    <property type="match status" value="1"/>
</dbReference>
<organism evidence="4 5">
    <name type="scientific">Ranatra chinensis</name>
    <dbReference type="NCBI Taxonomy" id="642074"/>
    <lineage>
        <taxon>Eukaryota</taxon>
        <taxon>Metazoa</taxon>
        <taxon>Ecdysozoa</taxon>
        <taxon>Arthropoda</taxon>
        <taxon>Hexapoda</taxon>
        <taxon>Insecta</taxon>
        <taxon>Pterygota</taxon>
        <taxon>Neoptera</taxon>
        <taxon>Paraneoptera</taxon>
        <taxon>Hemiptera</taxon>
        <taxon>Heteroptera</taxon>
        <taxon>Panheteroptera</taxon>
        <taxon>Nepomorpha</taxon>
        <taxon>Nepidae</taxon>
        <taxon>Ranatrinae</taxon>
        <taxon>Ranatra</taxon>
    </lineage>
</organism>
<dbReference type="Proteomes" id="UP001558652">
    <property type="component" value="Unassembled WGS sequence"/>
</dbReference>
<dbReference type="PRINTS" id="PR01301">
    <property type="entry name" value="RGSPROTEIN"/>
</dbReference>
<dbReference type="Gene3D" id="3.10.20.90">
    <property type="entry name" value="Phosphatidylinositol 3-kinase Catalytic Subunit, Chain A, domain 1"/>
    <property type="match status" value="1"/>
</dbReference>
<dbReference type="SMART" id="SM00455">
    <property type="entry name" value="RBD"/>
    <property type="match status" value="2"/>
</dbReference>
<dbReference type="InterPro" id="IPR046995">
    <property type="entry name" value="RGS10/12/14-like"/>
</dbReference>
<dbReference type="InterPro" id="IPR044926">
    <property type="entry name" value="RGS_subdomain_2"/>
</dbReference>
<gene>
    <name evidence="4" type="ORF">AAG570_012996</name>
</gene>
<dbReference type="Pfam" id="PF02196">
    <property type="entry name" value="RBD"/>
    <property type="match status" value="1"/>
</dbReference>
<protein>
    <submittedName>
        <fullName evidence="4">Uncharacterized protein</fullName>
    </submittedName>
</protein>
<dbReference type="Gene3D" id="1.10.196.10">
    <property type="match status" value="1"/>
</dbReference>
<dbReference type="FunFam" id="1.10.167.10:FF:000001">
    <property type="entry name" value="Putative regulator of g-protein signaling 12"/>
    <property type="match status" value="1"/>
</dbReference>
<dbReference type="InterPro" id="IPR024066">
    <property type="entry name" value="RGS_subdom1/3"/>
</dbReference>
<evidence type="ECO:0000313" key="4">
    <source>
        <dbReference type="EMBL" id="KAL1130053.1"/>
    </source>
</evidence>
<keyword evidence="1" id="KW-0343">GTPase activation</keyword>
<dbReference type="InterPro" id="IPR036305">
    <property type="entry name" value="RGS_sf"/>
</dbReference>
<evidence type="ECO:0000259" key="3">
    <source>
        <dbReference type="PROSITE" id="PS50898"/>
    </source>
</evidence>
<dbReference type="PANTHER" id="PTHR45945:SF3">
    <property type="entry name" value="REGULATOR OF G-PROTEIN SIGNALING LOCO"/>
    <property type="match status" value="1"/>
</dbReference>